<evidence type="ECO:0000313" key="1">
    <source>
        <dbReference type="Ensembl" id="ENSCPBP00000002927.1"/>
    </source>
</evidence>
<proteinExistence type="predicted"/>
<keyword evidence="2" id="KW-1185">Reference proteome</keyword>
<dbReference type="Ensembl" id="ENSCPBT00000003574.1">
    <property type="protein sequence ID" value="ENSCPBP00000002927.1"/>
    <property type="gene ID" value="ENSCPBG00000002361.1"/>
</dbReference>
<dbReference type="Proteomes" id="UP000694380">
    <property type="component" value="Unplaced"/>
</dbReference>
<reference evidence="1" key="1">
    <citation type="submission" date="2025-08" db="UniProtKB">
        <authorList>
            <consortium name="Ensembl"/>
        </authorList>
    </citation>
    <scope>IDENTIFICATION</scope>
</reference>
<organism evidence="1 2">
    <name type="scientific">Chrysemys picta bellii</name>
    <name type="common">Western painted turtle</name>
    <name type="synonym">Emys bellii</name>
    <dbReference type="NCBI Taxonomy" id="8478"/>
    <lineage>
        <taxon>Eukaryota</taxon>
        <taxon>Metazoa</taxon>
        <taxon>Chordata</taxon>
        <taxon>Craniata</taxon>
        <taxon>Vertebrata</taxon>
        <taxon>Euteleostomi</taxon>
        <taxon>Archelosauria</taxon>
        <taxon>Testudinata</taxon>
        <taxon>Testudines</taxon>
        <taxon>Cryptodira</taxon>
        <taxon>Durocryptodira</taxon>
        <taxon>Testudinoidea</taxon>
        <taxon>Emydidae</taxon>
        <taxon>Chrysemys</taxon>
    </lineage>
</organism>
<sequence>MSLRGLYQQLCFIDRETETQSGEVTCPRSHRKEVNSIHPQDFQSYNPTILPISTFSHNLLGKDHRVAHLSAALRTIGNAPGSPSAVHK</sequence>
<reference evidence="1" key="2">
    <citation type="submission" date="2025-09" db="UniProtKB">
        <authorList>
            <consortium name="Ensembl"/>
        </authorList>
    </citation>
    <scope>IDENTIFICATION</scope>
</reference>
<accession>A0A8C3H6E0</accession>
<dbReference type="AlphaFoldDB" id="A0A8C3H6E0"/>
<evidence type="ECO:0000313" key="2">
    <source>
        <dbReference type="Proteomes" id="UP000694380"/>
    </source>
</evidence>
<name>A0A8C3H6E0_CHRPI</name>
<protein>
    <submittedName>
        <fullName evidence="1">Uncharacterized protein</fullName>
    </submittedName>
</protein>